<dbReference type="AlphaFoldDB" id="A0A8J7I7D4"/>
<dbReference type="EMBL" id="JAECZA010000241">
    <property type="protein sequence ID" value="MBH8576869.1"/>
    <property type="molecule type" value="Genomic_DNA"/>
</dbReference>
<proteinExistence type="predicted"/>
<organism evidence="1 2">
    <name type="scientific">Dendronalium phyllosphericum CENA369</name>
    <dbReference type="NCBI Taxonomy" id="1725256"/>
    <lineage>
        <taxon>Bacteria</taxon>
        <taxon>Bacillati</taxon>
        <taxon>Cyanobacteriota</taxon>
        <taxon>Cyanophyceae</taxon>
        <taxon>Nostocales</taxon>
        <taxon>Nostocaceae</taxon>
        <taxon>Dendronalium</taxon>
        <taxon>Dendronalium phyllosphericum</taxon>
    </lineage>
</organism>
<comment type="caution">
    <text evidence="1">The sequence shown here is derived from an EMBL/GenBank/DDBJ whole genome shotgun (WGS) entry which is preliminary data.</text>
</comment>
<gene>
    <name evidence="1" type="ORF">I8752_28560</name>
</gene>
<name>A0A8J7I7D4_9NOST</name>
<dbReference type="RefSeq" id="WP_214435590.1">
    <property type="nucleotide sequence ID" value="NZ_CAWPUQ010000170.1"/>
</dbReference>
<evidence type="ECO:0000313" key="1">
    <source>
        <dbReference type="EMBL" id="MBH8576869.1"/>
    </source>
</evidence>
<accession>A0A8J7I7D4</accession>
<keyword evidence="2" id="KW-1185">Reference proteome</keyword>
<sequence length="87" mass="10174">MKDADWRVKVLEEVQQIPDAKLALLYELIHGFRLNSETNNHNAANIMQFAGCWSDLSDEVYSEFSDEIAIRRQQAFSQRRNRETSID</sequence>
<dbReference type="Proteomes" id="UP000662314">
    <property type="component" value="Unassembled WGS sequence"/>
</dbReference>
<evidence type="ECO:0000313" key="2">
    <source>
        <dbReference type="Proteomes" id="UP000662314"/>
    </source>
</evidence>
<protein>
    <submittedName>
        <fullName evidence="1">Uncharacterized protein</fullName>
    </submittedName>
</protein>
<reference evidence="1 2" key="1">
    <citation type="journal article" date="2021" name="Int. J. Syst. Evol. Microbiol.">
        <title>Amazonocrinis nigriterrae gen. nov., sp. nov., Atlanticothrix silvestris gen. nov., sp. nov. and Dendronalium phyllosphericum gen. nov., sp. nov., nostocacean cyanobacteria from Brazilian environments.</title>
        <authorList>
            <person name="Alvarenga D.O."/>
            <person name="Andreote A.P.D."/>
            <person name="Branco L.H.Z."/>
            <person name="Delbaje E."/>
            <person name="Cruz R.B."/>
            <person name="Varani A.M."/>
            <person name="Fiore M.F."/>
        </authorList>
    </citation>
    <scope>NUCLEOTIDE SEQUENCE [LARGE SCALE GENOMIC DNA]</scope>
    <source>
        <strain evidence="1 2">CENA369</strain>
    </source>
</reference>